<dbReference type="InterPro" id="IPR050970">
    <property type="entry name" value="Cl_channel_volt-gated"/>
</dbReference>
<feature type="transmembrane region" description="Helical" evidence="10">
    <location>
        <begin position="396"/>
        <end position="415"/>
    </location>
</feature>
<comment type="caution">
    <text evidence="10">Lacks conserved residue(s) required for the propagation of feature annotation.</text>
</comment>
<dbReference type="Proteomes" id="UP000028582">
    <property type="component" value="Unassembled WGS sequence"/>
</dbReference>
<dbReference type="SUPFAM" id="SSF81340">
    <property type="entry name" value="Clc chloride channel"/>
    <property type="match status" value="1"/>
</dbReference>
<evidence type="ECO:0000313" key="12">
    <source>
        <dbReference type="EMBL" id="ETO67948.1"/>
    </source>
</evidence>
<proteinExistence type="inferred from homology"/>
<evidence type="ECO:0000259" key="11">
    <source>
        <dbReference type="PROSITE" id="PS51371"/>
    </source>
</evidence>
<feature type="transmembrane region" description="Helical" evidence="10">
    <location>
        <begin position="354"/>
        <end position="375"/>
    </location>
</feature>
<evidence type="ECO:0000256" key="7">
    <source>
        <dbReference type="ARBA" id="ARBA00023136"/>
    </source>
</evidence>
<reference evidence="12 13" key="1">
    <citation type="submission" date="2013-11" db="EMBL/GenBank/DDBJ databases">
        <title>The Genome Sequence of Phytophthora parasitica P1976.</title>
        <authorList>
            <consortium name="The Broad Institute Genomics Platform"/>
            <person name="Russ C."/>
            <person name="Tyler B."/>
            <person name="Panabieres F."/>
            <person name="Shan W."/>
            <person name="Tripathy S."/>
            <person name="Grunwald N."/>
            <person name="Machado M."/>
            <person name="Johnson C.S."/>
            <person name="Walker B."/>
            <person name="Young S."/>
            <person name="Zeng Q."/>
            <person name="Gargeya S."/>
            <person name="Fitzgerald M."/>
            <person name="Haas B."/>
            <person name="Abouelleil A."/>
            <person name="Allen A.W."/>
            <person name="Alvarado L."/>
            <person name="Arachchi H.M."/>
            <person name="Berlin A.M."/>
            <person name="Chapman S.B."/>
            <person name="Gainer-Dewar J."/>
            <person name="Goldberg J."/>
            <person name="Griggs A."/>
            <person name="Gujja S."/>
            <person name="Hansen M."/>
            <person name="Howarth C."/>
            <person name="Imamovic A."/>
            <person name="Ireland A."/>
            <person name="Larimer J."/>
            <person name="McCowan C."/>
            <person name="Murphy C."/>
            <person name="Pearson M."/>
            <person name="Poon T.W."/>
            <person name="Priest M."/>
            <person name="Roberts A."/>
            <person name="Saif S."/>
            <person name="Shea T."/>
            <person name="Sisk P."/>
            <person name="Sykes S."/>
            <person name="Wortman J."/>
            <person name="Nusbaum C."/>
            <person name="Birren B."/>
        </authorList>
    </citation>
    <scope>NUCLEOTIDE SEQUENCE [LARGE SCALE GENOMIC DNA]</scope>
    <source>
        <strain evidence="12 13">P1976</strain>
    </source>
</reference>
<feature type="transmembrane region" description="Helical" evidence="10">
    <location>
        <begin position="495"/>
        <end position="514"/>
    </location>
</feature>
<dbReference type="PANTHER" id="PTHR45720:SF10">
    <property type="entry name" value="CHLORIDE CHANNEL PROTEIN 2"/>
    <property type="match status" value="1"/>
</dbReference>
<keyword evidence="3 10" id="KW-0812">Transmembrane</keyword>
<evidence type="ECO:0000256" key="10">
    <source>
        <dbReference type="RuleBase" id="RU361221"/>
    </source>
</evidence>
<gene>
    <name evidence="12" type="ORF">F444_15182</name>
</gene>
<keyword evidence="4" id="KW-0677">Repeat</keyword>
<dbReference type="Pfam" id="PF00571">
    <property type="entry name" value="CBS"/>
    <property type="match status" value="1"/>
</dbReference>
<dbReference type="PROSITE" id="PS51371">
    <property type="entry name" value="CBS"/>
    <property type="match status" value="1"/>
</dbReference>
<dbReference type="Gene3D" id="1.10.3080.10">
    <property type="entry name" value="Clc chloride channel"/>
    <property type="match status" value="1"/>
</dbReference>
<evidence type="ECO:0000256" key="3">
    <source>
        <dbReference type="ARBA" id="ARBA00022692"/>
    </source>
</evidence>
<protein>
    <recommendedName>
        <fullName evidence="10">Chloride channel protein</fullName>
    </recommendedName>
</protein>
<evidence type="ECO:0000256" key="2">
    <source>
        <dbReference type="ARBA" id="ARBA00022448"/>
    </source>
</evidence>
<keyword evidence="2 10" id="KW-0813">Transport</keyword>
<dbReference type="PANTHER" id="PTHR45720">
    <property type="entry name" value="CHLORIDE CHANNEL PROTEIN 2"/>
    <property type="match status" value="1"/>
</dbReference>
<evidence type="ECO:0000256" key="1">
    <source>
        <dbReference type="ARBA" id="ARBA00004141"/>
    </source>
</evidence>
<dbReference type="OrthoDB" id="4564at2759"/>
<dbReference type="EMBL" id="ANJA01002806">
    <property type="protein sequence ID" value="ETO67948.1"/>
    <property type="molecule type" value="Genomic_DNA"/>
</dbReference>
<feature type="transmembrane region" description="Helical" evidence="10">
    <location>
        <begin position="307"/>
        <end position="328"/>
    </location>
</feature>
<dbReference type="GO" id="GO:0016020">
    <property type="term" value="C:membrane"/>
    <property type="evidence" value="ECO:0007669"/>
    <property type="project" value="UniProtKB-SubCell"/>
</dbReference>
<dbReference type="InterPro" id="IPR014743">
    <property type="entry name" value="Cl-channel_core"/>
</dbReference>
<dbReference type="AlphaFoldDB" id="A0A080ZMT7"/>
<accession>A0A080ZMT7</accession>
<dbReference type="InterPro" id="IPR000644">
    <property type="entry name" value="CBS_dom"/>
</dbReference>
<dbReference type="SUPFAM" id="SSF54631">
    <property type="entry name" value="CBS-domain pair"/>
    <property type="match status" value="1"/>
</dbReference>
<dbReference type="GO" id="GO:0005247">
    <property type="term" value="F:voltage-gated chloride channel activity"/>
    <property type="evidence" value="ECO:0007669"/>
    <property type="project" value="TreeGrafter"/>
</dbReference>
<evidence type="ECO:0000256" key="6">
    <source>
        <dbReference type="ARBA" id="ARBA00023065"/>
    </source>
</evidence>
<dbReference type="InterPro" id="IPR046342">
    <property type="entry name" value="CBS_dom_sf"/>
</dbReference>
<keyword evidence="8 10" id="KW-0868">Chloride</keyword>
<dbReference type="InterPro" id="IPR001807">
    <property type="entry name" value="ClC"/>
</dbReference>
<keyword evidence="6 10" id="KW-0406">Ion transport</keyword>
<evidence type="ECO:0000256" key="8">
    <source>
        <dbReference type="ARBA" id="ARBA00023214"/>
    </source>
</evidence>
<sequence length="809" mass="88246">MELPKDKATTSTDAMLPSYARRTGRIGSLQEFQQRAVRYSLQPANGQENNFAALLKDELDTDISDTYVGVTPDRRDSDGSDFVETFRKYGGRKSVSGVSLFGGERGRALDKHRYYRRQLKAVCFLILLGVIGGPLNYGIRVLFNYLIELREYVVDQAPNYASKLAAWTAHTVVFSGLGIFFTQLAPVAAGSGVSQMKSILTGIDPRMYLPGYFDFSTFLAKVAGLVCSVGGGLIVGTEGAYVHIMSIVTHHLLKTPVFKGFSVHLNGRLQLLAAACAVGVSSLFSSPIGGVLFSMEVTSTYYLMSNYIKAFISAVAGAVMLRLTLVLAKSESNLATQAVLKTQFPASPFTIWEIPLYIFLGTVLGLLCTAMMWFLRKIAEHRSSFRKSSQKWKKVLVTWIDPLIVSILTAVLTFVPGEYARHNSMDDLAILFTEGELPSSWHVTSKYYALSILSAVFMFLLPLCITLRIPTGIWVPTFIAGAAFGRMFGEVVATVFPSLSVIPGTYALAGAAAFGTAATRAVSVAVITLEITAAMSMILPLFCSSLAAMAVSNLFKEKSVYDTLLIVNEMPFLPLVDFEPTETAGDVVEPCLVYITKRTSIARILLALQRLPHHEIPVVDDEASMVLLGVVSGSQLRRFVRKYYELNGIAEVDVDLGEKPQKETPSLWWATLKDKLTNTRTDNTGGFNGMGSIDITYNALSTQKHHLIGPGGGAVPFLLDDSKMLGLLNEGWDSAKAEKLNATVKITEGRICIIRPMAMTISSNTPLDDLHMIFTMLRCDHCFVCDHGALEGVVTTKGLLRSGKFAGVA</sequence>
<keyword evidence="5 10" id="KW-1133">Transmembrane helix</keyword>
<evidence type="ECO:0000313" key="13">
    <source>
        <dbReference type="Proteomes" id="UP000028582"/>
    </source>
</evidence>
<organism evidence="12 13">
    <name type="scientific">Phytophthora nicotianae P1976</name>
    <dbReference type="NCBI Taxonomy" id="1317066"/>
    <lineage>
        <taxon>Eukaryota</taxon>
        <taxon>Sar</taxon>
        <taxon>Stramenopiles</taxon>
        <taxon>Oomycota</taxon>
        <taxon>Peronosporomycetes</taxon>
        <taxon>Peronosporales</taxon>
        <taxon>Peronosporaceae</taxon>
        <taxon>Phytophthora</taxon>
    </lineage>
</organism>
<feature type="transmembrane region" description="Helical" evidence="10">
    <location>
        <begin position="167"/>
        <end position="190"/>
    </location>
</feature>
<keyword evidence="7 10" id="KW-0472">Membrane</keyword>
<feature type="transmembrane region" description="Helical" evidence="10">
    <location>
        <begin position="121"/>
        <end position="147"/>
    </location>
</feature>
<feature type="transmembrane region" description="Helical" evidence="10">
    <location>
        <begin position="211"/>
        <end position="235"/>
    </location>
</feature>
<evidence type="ECO:0000256" key="9">
    <source>
        <dbReference type="PROSITE-ProRule" id="PRU00703"/>
    </source>
</evidence>
<dbReference type="PRINTS" id="PR00762">
    <property type="entry name" value="CLCHANNEL"/>
</dbReference>
<evidence type="ECO:0000256" key="5">
    <source>
        <dbReference type="ARBA" id="ARBA00022989"/>
    </source>
</evidence>
<feature type="transmembrane region" description="Helical" evidence="10">
    <location>
        <begin position="271"/>
        <end position="295"/>
    </location>
</feature>
<name>A0A080ZMT7_PHYNI</name>
<keyword evidence="9" id="KW-0129">CBS domain</keyword>
<feature type="transmembrane region" description="Helical" evidence="10">
    <location>
        <begin position="447"/>
        <end position="465"/>
    </location>
</feature>
<comment type="similarity">
    <text evidence="10">Belongs to the chloride channel (TC 2.A.49) family.</text>
</comment>
<evidence type="ECO:0000256" key="4">
    <source>
        <dbReference type="ARBA" id="ARBA00022737"/>
    </source>
</evidence>
<dbReference type="Gene3D" id="3.10.580.10">
    <property type="entry name" value="CBS-domain"/>
    <property type="match status" value="2"/>
</dbReference>
<comment type="caution">
    <text evidence="12">The sequence shown here is derived from an EMBL/GenBank/DDBJ whole genome shotgun (WGS) entry which is preliminary data.</text>
</comment>
<feature type="domain" description="CBS" evidence="11">
    <location>
        <begin position="588"/>
        <end position="651"/>
    </location>
</feature>
<dbReference type="Pfam" id="PF00654">
    <property type="entry name" value="Voltage_CLC"/>
    <property type="match status" value="1"/>
</dbReference>
<comment type="subcellular location">
    <subcellularLocation>
        <location evidence="1 10">Membrane</location>
        <topology evidence="1 10">Multi-pass membrane protein</topology>
    </subcellularLocation>
</comment>